<evidence type="ECO:0000313" key="6">
    <source>
        <dbReference type="Proteomes" id="UP000722625"/>
    </source>
</evidence>
<keyword evidence="1" id="KW-0378">Hydrolase</keyword>
<dbReference type="SUPFAM" id="SSF53474">
    <property type="entry name" value="alpha/beta-Hydrolases"/>
    <property type="match status" value="1"/>
</dbReference>
<dbReference type="InterPro" id="IPR001375">
    <property type="entry name" value="Peptidase_S9_cat"/>
</dbReference>
<comment type="caution">
    <text evidence="5">The sequence shown here is derived from an EMBL/GenBank/DDBJ whole genome shotgun (WGS) entry which is preliminary data.</text>
</comment>
<feature type="domain" description="Dipeptidylpeptidase IV N-terminal" evidence="4">
    <location>
        <begin position="360"/>
        <end position="443"/>
    </location>
</feature>
<dbReference type="InterPro" id="IPR002469">
    <property type="entry name" value="Peptidase_S9B_N"/>
</dbReference>
<dbReference type="Gene3D" id="3.40.50.1820">
    <property type="entry name" value="alpha/beta hydrolase"/>
    <property type="match status" value="1"/>
</dbReference>
<evidence type="ECO:0000259" key="4">
    <source>
        <dbReference type="Pfam" id="PF00930"/>
    </source>
</evidence>
<dbReference type="InterPro" id="IPR011042">
    <property type="entry name" value="6-blade_b-propeller_TolB-like"/>
</dbReference>
<proteinExistence type="predicted"/>
<feature type="transmembrane region" description="Helical" evidence="2">
    <location>
        <begin position="16"/>
        <end position="37"/>
    </location>
</feature>
<dbReference type="EMBL" id="JAGYVZ010000050">
    <property type="protein sequence ID" value="MBS7234169.1"/>
    <property type="molecule type" value="Genomic_DNA"/>
</dbReference>
<dbReference type="Pfam" id="PF00326">
    <property type="entry name" value="Peptidase_S9"/>
    <property type="match status" value="1"/>
</dbReference>
<gene>
    <name evidence="5" type="ORF">KHA90_24510</name>
</gene>
<name>A0ABS5PIL6_9FLAO</name>
<evidence type="ECO:0000259" key="3">
    <source>
        <dbReference type="Pfam" id="PF00326"/>
    </source>
</evidence>
<dbReference type="InterPro" id="IPR029058">
    <property type="entry name" value="AB_hydrolase_fold"/>
</dbReference>
<reference evidence="5 6" key="1">
    <citation type="journal article" date="2018" name="Int. J. Syst. Evol. Microbiol.">
        <title>Flavobacterium chryseum sp. nov. and Flavobacterium psychroterrae sp. nov., novel environmental bacteria isolated from Antarctica.</title>
        <authorList>
            <person name="Kralova S."/>
            <person name="Svec P."/>
            <person name="Busse H.J."/>
            <person name="Stankova E."/>
            <person name="Vaczi P."/>
            <person name="Sedlacek I."/>
        </authorList>
    </citation>
    <scope>NUCLEOTIDE SEQUENCE [LARGE SCALE GENOMIC DNA]</scope>
    <source>
        <strain evidence="5 6">CCM 8827</strain>
    </source>
</reference>
<evidence type="ECO:0000313" key="5">
    <source>
        <dbReference type="EMBL" id="MBS7234169.1"/>
    </source>
</evidence>
<dbReference type="SUPFAM" id="SSF82171">
    <property type="entry name" value="DPP6 N-terminal domain-like"/>
    <property type="match status" value="1"/>
</dbReference>
<keyword evidence="2" id="KW-0812">Transmembrane</keyword>
<dbReference type="PANTHER" id="PTHR42776:SF27">
    <property type="entry name" value="DIPEPTIDYL PEPTIDASE FAMILY MEMBER 6"/>
    <property type="match status" value="1"/>
</dbReference>
<organism evidence="5 6">
    <name type="scientific">Flavobacterium psychroterrae</name>
    <dbReference type="NCBI Taxonomy" id="2133767"/>
    <lineage>
        <taxon>Bacteria</taxon>
        <taxon>Pseudomonadati</taxon>
        <taxon>Bacteroidota</taxon>
        <taxon>Flavobacteriia</taxon>
        <taxon>Flavobacteriales</taxon>
        <taxon>Flavobacteriaceae</taxon>
        <taxon>Flavobacterium</taxon>
    </lineage>
</organism>
<feature type="domain" description="Peptidase S9 prolyl oligopeptidase catalytic" evidence="3">
    <location>
        <begin position="703"/>
        <end position="874"/>
    </location>
</feature>
<keyword evidence="2" id="KW-1133">Transmembrane helix</keyword>
<dbReference type="Proteomes" id="UP000722625">
    <property type="component" value="Unassembled WGS sequence"/>
</dbReference>
<dbReference type="Pfam" id="PF00930">
    <property type="entry name" value="DPPIV_N"/>
    <property type="match status" value="1"/>
</dbReference>
<evidence type="ECO:0000256" key="1">
    <source>
        <dbReference type="ARBA" id="ARBA00022801"/>
    </source>
</evidence>
<keyword evidence="6" id="KW-1185">Reference proteome</keyword>
<accession>A0ABS5PIL6</accession>
<dbReference type="PANTHER" id="PTHR42776">
    <property type="entry name" value="SERINE PEPTIDASE S9 FAMILY MEMBER"/>
    <property type="match status" value="1"/>
</dbReference>
<dbReference type="Gene3D" id="2.120.10.30">
    <property type="entry name" value="TolB, C-terminal domain"/>
    <property type="match status" value="1"/>
</dbReference>
<keyword evidence="2" id="KW-0472">Membrane</keyword>
<protein>
    <submittedName>
        <fullName evidence="5">S9 family peptidase</fullName>
    </submittedName>
</protein>
<evidence type="ECO:0000256" key="2">
    <source>
        <dbReference type="SAM" id="Phobius"/>
    </source>
</evidence>
<sequence>MPDNNNTTSFKNMHSLLRLCMLVSFFILPLVACSLWGQAGQKKTLTTADYHLWGNLTNDQLSTNEKWVSYKMTYRDDIDTLFVRSIAKNKTYSFPSAKQPLFTKNNVFICFVKDALVITDLQTGQKEIITGVTDFSYSPALDFLFLQVSDQAHKKSLIVRYPLGKILREISDVTYFSLSPDTYLLVYTVESNTKNSVFLTDLKNLNTSKWLLSASDLQYADFTWHKSGKSLAFFGKSPEETIQWVYYYKIENDKLFQCNSSKINSTNQSTAISDDFYNSIVISDDLERVFLNIKFKKNTTVSTVDSKVEIWNTNDKWIYPQEQRFGKFEQKSKVVLWRPSLQTVDRVSSNALPAIMLSGDQKFAVLSNPAAYEPQFDFEGERDYYITDLSTMQTDLVVSKQSGFYLDMAPSPDGKYIAYFKNKDWWVYDIESKTNTNITIKTGSAFSGKVHTLNPDSAFGNPGWTMQDKEILLYDQYDIWAITPDGRSARRLTKGRESGIKLRIAKKANTNSYNFLYDGRLLDQYNLENEIILLGKGEDGKTGYFRWKNNIREKAIAYGDSRVDQLNYSTNHHMLFYLEQKFDLPPRLIYRDKSSFQCVFQSNPQHFQYQWGKSELVHFQNSKKQNLKGVLFYPADYKPQKRYPMIVNIYETQSQELHDYCNPTLRNEPGYNAAVFTSQGYFFFMPDIVHENGNVGPSATDCVVSATKNIIERGLVNPEKIGLIGHSFGGYESLFISNHTNLFATAIASGAITDLKSMYLSVGWNTSRPEMWRFAKEQWRLNGKNPMENPEDFNRNSPLESVVNLQTPLLMWTGKEDTNVDWKQSIEYFLALRRLGKKSILLLYPKEGHTLTDPVNQEDLSQRVLQWFGHYLKDEKNEGWIKKGMQ</sequence>
<dbReference type="RefSeq" id="WP_213308073.1">
    <property type="nucleotide sequence ID" value="NZ_JAGYVZ010000050.1"/>
</dbReference>